<accession>A0ABV4BWC4</accession>
<sequence length="74" mass="8872">METTNAVIEANIKDLRIEDQEFLKEKYKYKRADWQIGMKFNMSQGAVTKRRHRLIENIINWKLGLVHRNEIIAN</sequence>
<keyword evidence="2" id="KW-1185">Reference proteome</keyword>
<dbReference type="Proteomes" id="UP001564657">
    <property type="component" value="Unassembled WGS sequence"/>
</dbReference>
<comment type="caution">
    <text evidence="1">The sequence shown here is derived from an EMBL/GenBank/DDBJ whole genome shotgun (WGS) entry which is preliminary data.</text>
</comment>
<protein>
    <submittedName>
        <fullName evidence="1">Uncharacterized protein</fullName>
    </submittedName>
</protein>
<name>A0ABV4BWC4_9CLOT</name>
<evidence type="ECO:0000313" key="2">
    <source>
        <dbReference type="Proteomes" id="UP001564657"/>
    </source>
</evidence>
<evidence type="ECO:0000313" key="1">
    <source>
        <dbReference type="EMBL" id="MEY8001800.1"/>
    </source>
</evidence>
<proteinExistence type="predicted"/>
<dbReference type="RefSeq" id="WP_369705693.1">
    <property type="nucleotide sequence ID" value="NZ_JBGEWD010000025.1"/>
</dbReference>
<organism evidence="1 2">
    <name type="scientific">Clostridium moutaii</name>
    <dbReference type="NCBI Taxonomy" id="3240932"/>
    <lineage>
        <taxon>Bacteria</taxon>
        <taxon>Bacillati</taxon>
        <taxon>Bacillota</taxon>
        <taxon>Clostridia</taxon>
        <taxon>Eubacteriales</taxon>
        <taxon>Clostridiaceae</taxon>
        <taxon>Clostridium</taxon>
    </lineage>
</organism>
<dbReference type="EMBL" id="JBGEWD010000025">
    <property type="protein sequence ID" value="MEY8001800.1"/>
    <property type="molecule type" value="Genomic_DNA"/>
</dbReference>
<gene>
    <name evidence="1" type="ORF">AB8U03_16690</name>
</gene>
<reference evidence="1 2" key="1">
    <citation type="submission" date="2024-08" db="EMBL/GenBank/DDBJ databases">
        <title>Clostridium lapicellarii sp. nov., and Clostridium renhuaiense sp. nov., two species isolated from the mud in a fermentation cellar used for producing sauce-flavour Chinese liquors.</title>
        <authorList>
            <person name="Yang F."/>
            <person name="Wang H."/>
            <person name="Chen L.Q."/>
            <person name="Zhou N."/>
            <person name="Lu J.J."/>
            <person name="Pu X.X."/>
            <person name="Wan B."/>
            <person name="Wang L."/>
            <person name="Liu S.J."/>
        </authorList>
    </citation>
    <scope>NUCLEOTIDE SEQUENCE [LARGE SCALE GENOMIC DNA]</scope>
    <source>
        <strain evidence="1 2">MT-5</strain>
    </source>
</reference>